<keyword evidence="2" id="KW-0645">Protease</keyword>
<dbReference type="OrthoDB" id="443318at2759"/>
<comment type="caution">
    <text evidence="3">The sequence shown here is derived from an EMBL/GenBank/DDBJ whole genome shotgun (WGS) entry which is preliminary data.</text>
</comment>
<dbReference type="PRINTS" id="PR00724">
    <property type="entry name" value="CRBOXYPTASEC"/>
</dbReference>
<dbReference type="GO" id="GO:0004185">
    <property type="term" value="F:serine-type carboxypeptidase activity"/>
    <property type="evidence" value="ECO:0007669"/>
    <property type="project" value="UniProtKB-UniRule"/>
</dbReference>
<organism evidence="3 4">
    <name type="scientific">Stentor coeruleus</name>
    <dbReference type="NCBI Taxonomy" id="5963"/>
    <lineage>
        <taxon>Eukaryota</taxon>
        <taxon>Sar</taxon>
        <taxon>Alveolata</taxon>
        <taxon>Ciliophora</taxon>
        <taxon>Postciliodesmatophora</taxon>
        <taxon>Heterotrichea</taxon>
        <taxon>Heterotrichida</taxon>
        <taxon>Stentoridae</taxon>
        <taxon>Stentor</taxon>
    </lineage>
</organism>
<dbReference type="PANTHER" id="PTHR11802:SF201">
    <property type="entry name" value="CARBOXYPEPTIDASE"/>
    <property type="match status" value="1"/>
</dbReference>
<evidence type="ECO:0000313" key="3">
    <source>
        <dbReference type="EMBL" id="OMJ91972.1"/>
    </source>
</evidence>
<name>A0A1R2CSI7_9CILI</name>
<accession>A0A1R2CSI7</accession>
<evidence type="ECO:0000256" key="2">
    <source>
        <dbReference type="RuleBase" id="RU361156"/>
    </source>
</evidence>
<dbReference type="PANTHER" id="PTHR11802">
    <property type="entry name" value="SERINE PROTEASE FAMILY S10 SERINE CARBOXYPEPTIDASE"/>
    <property type="match status" value="1"/>
</dbReference>
<dbReference type="SUPFAM" id="SSF53474">
    <property type="entry name" value="alpha/beta-Hydrolases"/>
    <property type="match status" value="1"/>
</dbReference>
<evidence type="ECO:0000313" key="4">
    <source>
        <dbReference type="Proteomes" id="UP000187209"/>
    </source>
</evidence>
<dbReference type="GO" id="GO:0006508">
    <property type="term" value="P:proteolysis"/>
    <property type="evidence" value="ECO:0007669"/>
    <property type="project" value="UniProtKB-KW"/>
</dbReference>
<dbReference type="Proteomes" id="UP000187209">
    <property type="component" value="Unassembled WGS sequence"/>
</dbReference>
<comment type="similarity">
    <text evidence="1 2">Belongs to the peptidase S10 family.</text>
</comment>
<gene>
    <name evidence="3" type="ORF">SteCoe_5408</name>
</gene>
<dbReference type="EMBL" id="MPUH01000071">
    <property type="protein sequence ID" value="OMJ91972.1"/>
    <property type="molecule type" value="Genomic_DNA"/>
</dbReference>
<protein>
    <recommendedName>
        <fullName evidence="2">Carboxypeptidase</fullName>
        <ecNumber evidence="2">3.4.16.-</ecNumber>
    </recommendedName>
</protein>
<dbReference type="EC" id="3.4.16.-" evidence="2"/>
<dbReference type="Gene3D" id="3.40.50.1820">
    <property type="entry name" value="alpha/beta hydrolase"/>
    <property type="match status" value="1"/>
</dbReference>
<keyword evidence="4" id="KW-1185">Reference proteome</keyword>
<evidence type="ECO:0000256" key="1">
    <source>
        <dbReference type="ARBA" id="ARBA00009431"/>
    </source>
</evidence>
<dbReference type="InterPro" id="IPR018202">
    <property type="entry name" value="Ser_caboxypep_ser_AS"/>
</dbReference>
<dbReference type="PROSITE" id="PS00131">
    <property type="entry name" value="CARBOXYPEPT_SER_SER"/>
    <property type="match status" value="1"/>
</dbReference>
<sequence>MMLFILSIIVVSLAAPKSHQVTNLPGITLTTNMYAGYLQIPNSNGRELFYVFYTSQNNATSDPVVLWLNGGPGCSSMEGAFMENGPYIFSETNNTMYANPYTWNRNASMLYFESPAGVGYSMMGSIINNSTSDNQTASDNLEALQLWFKYFPEFSKNKFFITGESYAGVYVPNLAYYIQQSNANTSNPYINLAGIMVGNPVTDWTLDDEAWPYFLYSHQLIDDTIWVPWVNNNCTYWLDTTPYCATLVTKMENLFTGVNYYDIYRECIHPDYLNIPRRIRLNQSILSGIIECVPDNALMNYLNNNKVRKALHINSTIGSWEGCAYLDYVSDYARGGLAYYPSLIASGIYVNMYSGDTDSAVPTWGSINALSLLNMPVTRNWTQWFMNGQVAGFFQRYGDNLRFNTIRGTGHMCIQWKPAQGYQMFMSFIQGLDLA</sequence>
<reference evidence="3 4" key="1">
    <citation type="submission" date="2016-11" db="EMBL/GenBank/DDBJ databases">
        <title>The macronuclear genome of Stentor coeruleus: a giant cell with tiny introns.</title>
        <authorList>
            <person name="Slabodnick M."/>
            <person name="Ruby J.G."/>
            <person name="Reiff S.B."/>
            <person name="Swart E.C."/>
            <person name="Gosai S."/>
            <person name="Prabakaran S."/>
            <person name="Witkowska E."/>
            <person name="Larue G.E."/>
            <person name="Fisher S."/>
            <person name="Freeman R.M."/>
            <person name="Gunawardena J."/>
            <person name="Chu W."/>
            <person name="Stover N.A."/>
            <person name="Gregory B.D."/>
            <person name="Nowacki M."/>
            <person name="Derisi J."/>
            <person name="Roy S.W."/>
            <person name="Marshall W.F."/>
            <person name="Sood P."/>
        </authorList>
    </citation>
    <scope>NUCLEOTIDE SEQUENCE [LARGE SCALE GENOMIC DNA]</scope>
    <source>
        <strain evidence="3">WM001</strain>
    </source>
</reference>
<keyword evidence="2" id="KW-0378">Hydrolase</keyword>
<dbReference type="InterPro" id="IPR029058">
    <property type="entry name" value="AB_hydrolase_fold"/>
</dbReference>
<proteinExistence type="inferred from homology"/>
<keyword evidence="2" id="KW-0121">Carboxypeptidase</keyword>
<dbReference type="AlphaFoldDB" id="A0A1R2CSI7"/>
<dbReference type="Pfam" id="PF00450">
    <property type="entry name" value="Peptidase_S10"/>
    <property type="match status" value="1"/>
</dbReference>
<dbReference type="InterPro" id="IPR001563">
    <property type="entry name" value="Peptidase_S10"/>
</dbReference>